<dbReference type="AlphaFoldDB" id="A0A2T6FYG3"/>
<organism evidence="1 2">
    <name type="scientific">Paenibacillus elgii</name>
    <dbReference type="NCBI Taxonomy" id="189691"/>
    <lineage>
        <taxon>Bacteria</taxon>
        <taxon>Bacillati</taxon>
        <taxon>Bacillota</taxon>
        <taxon>Bacilli</taxon>
        <taxon>Bacillales</taxon>
        <taxon>Paenibacillaceae</taxon>
        <taxon>Paenibacillus</taxon>
    </lineage>
</organism>
<proteinExistence type="predicted"/>
<sequence length="113" mass="13325">MEYAIEYLKKEREALLSLIKSGASDKVDKKVEIEHAISWLQKLQELQFPDAKRCEFIRLPDTESGFFSYRIMNDCESEDRDDWIELKDDNGQPISLLFDDFLIKISSKGQKRF</sequence>
<comment type="caution">
    <text evidence="1">The sequence shown here is derived from an EMBL/GenBank/DDBJ whole genome shotgun (WGS) entry which is preliminary data.</text>
</comment>
<protein>
    <submittedName>
        <fullName evidence="1">Uncharacterized protein</fullName>
    </submittedName>
</protein>
<evidence type="ECO:0000313" key="2">
    <source>
        <dbReference type="Proteomes" id="UP000244184"/>
    </source>
</evidence>
<reference evidence="1 2" key="1">
    <citation type="submission" date="2018-03" db="EMBL/GenBank/DDBJ databases">
        <title>Genome sequence of Paenibacillus elgii strain AC13 an antimicrobial compound producing bacteria.</title>
        <authorList>
            <person name="Kurokawa A.S."/>
            <person name="Araujo J.F."/>
            <person name="Costa R.A."/>
            <person name="Ortega D.B."/>
            <person name="Pires A.S."/>
            <person name="Pappas G.J.Jr."/>
            <person name="Franco O.L."/>
            <person name="Barreto C."/>
            <person name="Magalhaes B.S."/>
            <person name="Kruger R.H."/>
        </authorList>
    </citation>
    <scope>NUCLEOTIDE SEQUENCE [LARGE SCALE GENOMIC DNA]</scope>
    <source>
        <strain evidence="1 2">AC13</strain>
    </source>
</reference>
<gene>
    <name evidence="1" type="ORF">C8Z91_22505</name>
</gene>
<dbReference type="Proteomes" id="UP000244184">
    <property type="component" value="Unassembled WGS sequence"/>
</dbReference>
<dbReference type="EMBL" id="PYHP01000064">
    <property type="protein sequence ID" value="PUA36921.1"/>
    <property type="molecule type" value="Genomic_DNA"/>
</dbReference>
<accession>A0A2T6FYG3</accession>
<name>A0A2T6FYG3_9BACL</name>
<evidence type="ECO:0000313" key="1">
    <source>
        <dbReference type="EMBL" id="PUA36921.1"/>
    </source>
</evidence>
<dbReference type="RefSeq" id="WP_108533278.1">
    <property type="nucleotide sequence ID" value="NZ_PYHP01000064.1"/>
</dbReference>